<dbReference type="Proteomes" id="UP000198565">
    <property type="component" value="Unassembled WGS sequence"/>
</dbReference>
<reference evidence="3" key="1">
    <citation type="submission" date="2016-10" db="EMBL/GenBank/DDBJ databases">
        <authorList>
            <person name="Varghese N."/>
            <person name="Submissions S."/>
        </authorList>
    </citation>
    <scope>NUCLEOTIDE SEQUENCE [LARGE SCALE GENOMIC DNA]</scope>
    <source>
        <strain evidence="3">CGMCC 1.4250</strain>
    </source>
</reference>
<feature type="transmembrane region" description="Helical" evidence="1">
    <location>
        <begin position="95"/>
        <end position="114"/>
    </location>
</feature>
<dbReference type="STRING" id="334253.SAMN04487943_102285"/>
<organism evidence="2 3">
    <name type="scientific">Gracilibacillus orientalis</name>
    <dbReference type="NCBI Taxonomy" id="334253"/>
    <lineage>
        <taxon>Bacteria</taxon>
        <taxon>Bacillati</taxon>
        <taxon>Bacillota</taxon>
        <taxon>Bacilli</taxon>
        <taxon>Bacillales</taxon>
        <taxon>Bacillaceae</taxon>
        <taxon>Gracilibacillus</taxon>
    </lineage>
</organism>
<keyword evidence="1" id="KW-0812">Transmembrane</keyword>
<evidence type="ECO:0000313" key="2">
    <source>
        <dbReference type="EMBL" id="SFL57530.1"/>
    </source>
</evidence>
<name>A0A1I4ITA1_9BACI</name>
<feature type="transmembrane region" description="Helical" evidence="1">
    <location>
        <begin position="62"/>
        <end position="89"/>
    </location>
</feature>
<keyword evidence="3" id="KW-1185">Reference proteome</keyword>
<keyword evidence="1" id="KW-0472">Membrane</keyword>
<protein>
    <submittedName>
        <fullName evidence="2">Uncharacterized protein</fullName>
    </submittedName>
</protein>
<evidence type="ECO:0000256" key="1">
    <source>
        <dbReference type="SAM" id="Phobius"/>
    </source>
</evidence>
<evidence type="ECO:0000313" key="3">
    <source>
        <dbReference type="Proteomes" id="UP000198565"/>
    </source>
</evidence>
<feature type="transmembrane region" description="Helical" evidence="1">
    <location>
        <begin position="22"/>
        <end position="42"/>
    </location>
</feature>
<dbReference type="EMBL" id="FOTR01000002">
    <property type="protein sequence ID" value="SFL57530.1"/>
    <property type="molecule type" value="Genomic_DNA"/>
</dbReference>
<proteinExistence type="predicted"/>
<keyword evidence="1" id="KW-1133">Transmembrane helix</keyword>
<accession>A0A1I4ITA1</accession>
<dbReference type="AlphaFoldDB" id="A0A1I4ITA1"/>
<gene>
    <name evidence="2" type="ORF">SAMN04487943_102285</name>
</gene>
<sequence length="119" mass="13554">MIFLGAKYQIHLEEEASLTYELTPVLLFASVFPIVIGVLLRLPKWLIEINENKSWTFDWMKLVVIGLPALYIALLPVLSANIPMAYLLFAEEIMFMNYTILITTAGIVFGYVLLDSLKK</sequence>